<keyword evidence="2" id="KW-1185">Reference proteome</keyword>
<dbReference type="AlphaFoldDB" id="A0AAD7NUX4"/>
<comment type="caution">
    <text evidence="1">The sequence shown here is derived from an EMBL/GenBank/DDBJ whole genome shotgun (WGS) entry which is preliminary data.</text>
</comment>
<name>A0AAD7NUX4_9AGAR</name>
<evidence type="ECO:0000313" key="2">
    <source>
        <dbReference type="Proteomes" id="UP001215598"/>
    </source>
</evidence>
<dbReference type="Proteomes" id="UP001215598">
    <property type="component" value="Unassembled WGS sequence"/>
</dbReference>
<sequence length="201" mass="22927">MTFYNRWIRGRGFSWRICSFICIAYLPPCANAYFKFCQDGVDLKFCWDGGIKIDSRIYFSVTWASIPAPPCRGHRAYGSLVREGQPREGRKEGSSITAEVPIRNKQFLVVAHCHRENILAEAADDWLALYETDAFLFLATFTSKYSSLHFSVTAVEQKPSNSLFLELEARWWSAKIWSSCGATLDAELLCPALITLWYAQL</sequence>
<evidence type="ECO:0000313" key="1">
    <source>
        <dbReference type="EMBL" id="KAJ7776117.1"/>
    </source>
</evidence>
<reference evidence="1" key="1">
    <citation type="submission" date="2023-03" db="EMBL/GenBank/DDBJ databases">
        <title>Massive genome expansion in bonnet fungi (Mycena s.s.) driven by repeated elements and novel gene families across ecological guilds.</title>
        <authorList>
            <consortium name="Lawrence Berkeley National Laboratory"/>
            <person name="Harder C.B."/>
            <person name="Miyauchi S."/>
            <person name="Viragh M."/>
            <person name="Kuo A."/>
            <person name="Thoen E."/>
            <person name="Andreopoulos B."/>
            <person name="Lu D."/>
            <person name="Skrede I."/>
            <person name="Drula E."/>
            <person name="Henrissat B."/>
            <person name="Morin E."/>
            <person name="Kohler A."/>
            <person name="Barry K."/>
            <person name="LaButti K."/>
            <person name="Morin E."/>
            <person name="Salamov A."/>
            <person name="Lipzen A."/>
            <person name="Mereny Z."/>
            <person name="Hegedus B."/>
            <person name="Baldrian P."/>
            <person name="Stursova M."/>
            <person name="Weitz H."/>
            <person name="Taylor A."/>
            <person name="Grigoriev I.V."/>
            <person name="Nagy L.G."/>
            <person name="Martin F."/>
            <person name="Kauserud H."/>
        </authorList>
    </citation>
    <scope>NUCLEOTIDE SEQUENCE</scope>
    <source>
        <strain evidence="1">CBHHK182m</strain>
    </source>
</reference>
<protein>
    <submittedName>
        <fullName evidence="1">Uncharacterized protein</fullName>
    </submittedName>
</protein>
<dbReference type="EMBL" id="JARKIB010000009">
    <property type="protein sequence ID" value="KAJ7776117.1"/>
    <property type="molecule type" value="Genomic_DNA"/>
</dbReference>
<accession>A0AAD7NUX4</accession>
<proteinExistence type="predicted"/>
<organism evidence="1 2">
    <name type="scientific">Mycena metata</name>
    <dbReference type="NCBI Taxonomy" id="1033252"/>
    <lineage>
        <taxon>Eukaryota</taxon>
        <taxon>Fungi</taxon>
        <taxon>Dikarya</taxon>
        <taxon>Basidiomycota</taxon>
        <taxon>Agaricomycotina</taxon>
        <taxon>Agaricomycetes</taxon>
        <taxon>Agaricomycetidae</taxon>
        <taxon>Agaricales</taxon>
        <taxon>Marasmiineae</taxon>
        <taxon>Mycenaceae</taxon>
        <taxon>Mycena</taxon>
    </lineage>
</organism>
<gene>
    <name evidence="1" type="ORF">B0H16DRAFT_1858815</name>
</gene>